<sequence>MADENSSLDEKKVLSDFPPNGLLEAVVTSFPKPWRGVFASLNSEHFAVQAGSFWLQEKSLNIKQSDISPNFIYFIDHLVSDFPVVLNEKLFFRPKILLLPLNMQRNTLAFILFHSFSVPLQSLEKLVECLTKYAAELHDWRLTYLKILKSTTKESIKAGNDGLQDMGQSSFKEPYKNCSNLISQESRARFDDLVEKNKQCESSRNISCLSSAYDTEVRDGKGNQSKSEQCLLFEGFNKKDSSRGDNFDMVDLTDVLSQNGDEKVDKELQANQNHGKNDTINVCEDEVVRDLENTSKIVEIEQDMRSTRELTVPPPPDYLIIEDDVDVPEQSKFDADIVTDSLIKEQAVDPLSAGSLSQTLTSLKELLHRLEAGENDNCNELKVFTSCSSHEMECICSQLNLGEVQESTTISLCRQFVSFPMDASFGNASVFAKYCLLPKIQGLQVAASRDMFSAISQFAEKYSRAFCDGVLLRLLQQGNFGDTQVVLVNKIVKESLSEETRLYLLQLVTSIKMTAKNCAFSWTEDTVSVIQTLVDLKPEMSNDLFHIFSRVLEVQSHNLSKSVKFSKMLLAVVKSYRNQVSLYVNCFMHIFGCNETFLKKAGLSALNKIPRS</sequence>
<dbReference type="GO" id="GO:0043240">
    <property type="term" value="C:Fanconi anaemia nuclear complex"/>
    <property type="evidence" value="ECO:0007669"/>
    <property type="project" value="InterPro"/>
</dbReference>
<dbReference type="InterPro" id="IPR021025">
    <property type="entry name" value="Fanconi_anaemia_gr_E_prot_C"/>
</dbReference>
<organism evidence="2 3">
    <name type="scientific">Acropora cervicornis</name>
    <name type="common">Staghorn coral</name>
    <dbReference type="NCBI Taxonomy" id="6130"/>
    <lineage>
        <taxon>Eukaryota</taxon>
        <taxon>Metazoa</taxon>
        <taxon>Cnidaria</taxon>
        <taxon>Anthozoa</taxon>
        <taxon>Hexacorallia</taxon>
        <taxon>Scleractinia</taxon>
        <taxon>Astrocoeniina</taxon>
        <taxon>Acroporidae</taxon>
        <taxon>Acropora</taxon>
    </lineage>
</organism>
<dbReference type="Pfam" id="PF11510">
    <property type="entry name" value="FA_FANCE"/>
    <property type="match status" value="1"/>
</dbReference>
<name>A0AAD9QA05_ACRCE</name>
<dbReference type="EMBL" id="JARQWQ010000050">
    <property type="protein sequence ID" value="KAK2557368.1"/>
    <property type="molecule type" value="Genomic_DNA"/>
</dbReference>
<comment type="caution">
    <text evidence="2">The sequence shown here is derived from an EMBL/GenBank/DDBJ whole genome shotgun (WGS) entry which is preliminary data.</text>
</comment>
<dbReference type="InterPro" id="IPR039685">
    <property type="entry name" value="FANCE"/>
</dbReference>
<evidence type="ECO:0000259" key="1">
    <source>
        <dbReference type="Pfam" id="PF11510"/>
    </source>
</evidence>
<dbReference type="PANTHER" id="PTHR32094">
    <property type="entry name" value="FANCONI ANEMIA GROUP E PROTEIN"/>
    <property type="match status" value="1"/>
</dbReference>
<dbReference type="PANTHER" id="PTHR32094:SF5">
    <property type="entry name" value="FANCONI ANEMIA GROUP E PROTEIN"/>
    <property type="match status" value="1"/>
</dbReference>
<evidence type="ECO:0000313" key="3">
    <source>
        <dbReference type="Proteomes" id="UP001249851"/>
    </source>
</evidence>
<keyword evidence="3" id="KW-1185">Reference proteome</keyword>
<gene>
    <name evidence="2" type="ORF">P5673_020481</name>
</gene>
<dbReference type="Gene3D" id="1.25.40.480">
    <property type="match status" value="1"/>
</dbReference>
<dbReference type="Proteomes" id="UP001249851">
    <property type="component" value="Unassembled WGS sequence"/>
</dbReference>
<protein>
    <submittedName>
        <fullName evidence="2">Fanconi anemia group E protein</fullName>
    </submittedName>
</protein>
<proteinExistence type="predicted"/>
<dbReference type="AlphaFoldDB" id="A0AAD9QA05"/>
<dbReference type="GO" id="GO:0036297">
    <property type="term" value="P:interstrand cross-link repair"/>
    <property type="evidence" value="ECO:0007669"/>
    <property type="project" value="InterPro"/>
</dbReference>
<evidence type="ECO:0000313" key="2">
    <source>
        <dbReference type="EMBL" id="KAK2557368.1"/>
    </source>
</evidence>
<accession>A0AAD9QA05</accession>
<feature type="domain" description="Fanconi Anaemia group E protein C-terminal" evidence="1">
    <location>
        <begin position="362"/>
        <end position="607"/>
    </location>
</feature>
<reference evidence="2" key="1">
    <citation type="journal article" date="2023" name="G3 (Bethesda)">
        <title>Whole genome assembly and annotation of the endangered Caribbean coral Acropora cervicornis.</title>
        <authorList>
            <person name="Selwyn J.D."/>
            <person name="Vollmer S.V."/>
        </authorList>
    </citation>
    <scope>NUCLEOTIDE SEQUENCE</scope>
    <source>
        <strain evidence="2">K2</strain>
    </source>
</reference>
<reference evidence="2" key="2">
    <citation type="journal article" date="2023" name="Science">
        <title>Genomic signatures of disease resistance in endangered staghorn corals.</title>
        <authorList>
            <person name="Vollmer S.V."/>
            <person name="Selwyn J.D."/>
            <person name="Despard B.A."/>
            <person name="Roesel C.L."/>
        </authorList>
    </citation>
    <scope>NUCLEOTIDE SEQUENCE</scope>
    <source>
        <strain evidence="2">K2</strain>
    </source>
</reference>